<evidence type="ECO:0000256" key="2">
    <source>
        <dbReference type="ARBA" id="ARBA00022475"/>
    </source>
</evidence>
<keyword evidence="2" id="KW-1003">Cell membrane</keyword>
<evidence type="ECO:0000313" key="13">
    <source>
        <dbReference type="Proteomes" id="UP000244930"/>
    </source>
</evidence>
<dbReference type="NCBIfam" id="TIGR00229">
    <property type="entry name" value="sensory_box"/>
    <property type="match status" value="2"/>
</dbReference>
<dbReference type="GO" id="GO:0005886">
    <property type="term" value="C:plasma membrane"/>
    <property type="evidence" value="ECO:0007669"/>
    <property type="project" value="UniProtKB-SubCell"/>
</dbReference>
<evidence type="ECO:0000256" key="7">
    <source>
        <dbReference type="SAM" id="Phobius"/>
    </source>
</evidence>
<feature type="domain" description="PAS" evidence="8">
    <location>
        <begin position="483"/>
        <end position="531"/>
    </location>
</feature>
<accession>A0A2U8GW83</accession>
<feature type="domain" description="PAS" evidence="8">
    <location>
        <begin position="366"/>
        <end position="436"/>
    </location>
</feature>
<dbReference type="SMART" id="SM00052">
    <property type="entry name" value="EAL"/>
    <property type="match status" value="1"/>
</dbReference>
<reference evidence="12 13" key="1">
    <citation type="submission" date="2017-06" db="EMBL/GenBank/DDBJ databases">
        <title>Azoarcus.</title>
        <authorList>
            <person name="Woo J.-H."/>
            <person name="Kim H.-S."/>
        </authorList>
    </citation>
    <scope>NUCLEOTIDE SEQUENCE [LARGE SCALE GENOMIC DNA]</scope>
    <source>
        <strain evidence="12 13">TSPY31</strain>
    </source>
</reference>
<name>A0A2U8GW83_9RHOO</name>
<dbReference type="Pfam" id="PF02743">
    <property type="entry name" value="dCache_1"/>
    <property type="match status" value="1"/>
</dbReference>
<dbReference type="CDD" id="cd12914">
    <property type="entry name" value="PDC1_DGC_like"/>
    <property type="match status" value="1"/>
</dbReference>
<dbReference type="Pfam" id="PF00563">
    <property type="entry name" value="EAL"/>
    <property type="match status" value="1"/>
</dbReference>
<dbReference type="InterPro" id="IPR035919">
    <property type="entry name" value="EAL_sf"/>
</dbReference>
<dbReference type="PANTHER" id="PTHR44757">
    <property type="entry name" value="DIGUANYLATE CYCLASE DGCP"/>
    <property type="match status" value="1"/>
</dbReference>
<dbReference type="KEGG" id="acom:CEW83_16910"/>
<dbReference type="InterPro" id="IPR000700">
    <property type="entry name" value="PAS-assoc_C"/>
</dbReference>
<dbReference type="FunFam" id="3.30.70.270:FF:000001">
    <property type="entry name" value="Diguanylate cyclase domain protein"/>
    <property type="match status" value="1"/>
</dbReference>
<evidence type="ECO:0000256" key="3">
    <source>
        <dbReference type="ARBA" id="ARBA00022692"/>
    </source>
</evidence>
<dbReference type="AlphaFoldDB" id="A0A2U8GW83"/>
<dbReference type="SUPFAM" id="SSF141868">
    <property type="entry name" value="EAL domain-like"/>
    <property type="match status" value="1"/>
</dbReference>
<dbReference type="PROSITE" id="PS50112">
    <property type="entry name" value="PAS"/>
    <property type="match status" value="2"/>
</dbReference>
<dbReference type="CDD" id="cd01948">
    <property type="entry name" value="EAL"/>
    <property type="match status" value="1"/>
</dbReference>
<dbReference type="CDD" id="cd01949">
    <property type="entry name" value="GGDEF"/>
    <property type="match status" value="1"/>
</dbReference>
<dbReference type="PROSITE" id="PS50113">
    <property type="entry name" value="PAC"/>
    <property type="match status" value="1"/>
</dbReference>
<comment type="subcellular location">
    <subcellularLocation>
        <location evidence="1">Cell membrane</location>
        <topology evidence="1">Multi-pass membrane protein</topology>
    </subcellularLocation>
</comment>
<dbReference type="CDD" id="cd00130">
    <property type="entry name" value="PAS"/>
    <property type="match status" value="2"/>
</dbReference>
<evidence type="ECO:0000259" key="11">
    <source>
        <dbReference type="PROSITE" id="PS50887"/>
    </source>
</evidence>
<dbReference type="InterPro" id="IPR033479">
    <property type="entry name" value="dCache_1"/>
</dbReference>
<dbReference type="Gene3D" id="3.30.450.20">
    <property type="entry name" value="PAS domain"/>
    <property type="match status" value="3"/>
</dbReference>
<dbReference type="GO" id="GO:0003824">
    <property type="term" value="F:catalytic activity"/>
    <property type="evidence" value="ECO:0007669"/>
    <property type="project" value="UniProtKB-ARBA"/>
</dbReference>
<feature type="region of interest" description="Disordered" evidence="6">
    <location>
        <begin position="1041"/>
        <end position="1061"/>
    </location>
</feature>
<dbReference type="InterPro" id="IPR052155">
    <property type="entry name" value="Biofilm_reg_signaling"/>
</dbReference>
<keyword evidence="13" id="KW-1185">Reference proteome</keyword>
<protein>
    <submittedName>
        <fullName evidence="12">Diguanylate cyclase</fullName>
    </submittedName>
</protein>
<dbReference type="InterPro" id="IPR000014">
    <property type="entry name" value="PAS"/>
</dbReference>
<evidence type="ECO:0000313" key="12">
    <source>
        <dbReference type="EMBL" id="AWI76685.1"/>
    </source>
</evidence>
<dbReference type="Pfam" id="PF00990">
    <property type="entry name" value="GGDEF"/>
    <property type="match status" value="1"/>
</dbReference>
<evidence type="ECO:0000259" key="8">
    <source>
        <dbReference type="PROSITE" id="PS50112"/>
    </source>
</evidence>
<dbReference type="Gene3D" id="3.30.70.270">
    <property type="match status" value="1"/>
</dbReference>
<gene>
    <name evidence="12" type="ORF">CEW83_16910</name>
</gene>
<dbReference type="Proteomes" id="UP000244930">
    <property type="component" value="Chromosome"/>
</dbReference>
<organism evidence="12 13">
    <name type="scientific">Parazoarcus communis</name>
    <dbReference type="NCBI Taxonomy" id="41977"/>
    <lineage>
        <taxon>Bacteria</taxon>
        <taxon>Pseudomonadati</taxon>
        <taxon>Pseudomonadota</taxon>
        <taxon>Betaproteobacteria</taxon>
        <taxon>Rhodocyclales</taxon>
        <taxon>Zoogloeaceae</taxon>
        <taxon>Parazoarcus</taxon>
    </lineage>
</organism>
<dbReference type="CDD" id="cd18774">
    <property type="entry name" value="PDC2_HK_sensor"/>
    <property type="match status" value="1"/>
</dbReference>
<feature type="domain" description="GGDEF" evidence="11">
    <location>
        <begin position="643"/>
        <end position="776"/>
    </location>
</feature>
<evidence type="ECO:0000256" key="6">
    <source>
        <dbReference type="SAM" id="MobiDB-lite"/>
    </source>
</evidence>
<dbReference type="InterPro" id="IPR043128">
    <property type="entry name" value="Rev_trsase/Diguanyl_cyclase"/>
</dbReference>
<sequence>MRQFLHSLRARLVALVVLVALPGVAMLAVNAWKGRIEAIEGAQQQAIDTASLLASDQARLIEETRRYLERLAQFPEVQQPASPACSAFLTKVLGLTERYVNLGVPGADGELLCNALPLKTRVNVADRSYIRRALDKGEFSIGEFQTDRAAGVTSVNFAYPVVAPADGRVVGAAVAVISLSWWSERLAETRLPEKSIAYIADADNRIVAHFPEARDRLGLKLGELNIQTPDADSASNYTVAVSKDGSGITRIFALMRLVDRDFGSPVFVGVGIPFDARMAAIESQAIKGALMLLFFVALMFVTAMWGVRVSILQPLEQLTRSTGALESGKHQHVAQFKGALELVRLQERFSRMARKRLETEKQLQDSKNYNRMLFETTPVGLALRSRDGRLLDVNPAFAAILGRTIAETKALNYRDIIEPERADDEVRQLERLRVMESCCRYEVDYRHRDGHSIPVRVSSMVLERGGERLIWSSVEDVTADKQAEASLRLAASVFTHAREGIFITDAEGRIVDANQTFCEITGYAREEFIGQPANLLGSGSQTPDYHAAMWRMLRERGHWYGEIWSDKKSGEHYAAMLTISSVRDISGGITNYVALLTDITLMKAHEKQLEHIAHYDALTGLPNRVLLADRLKHAMAQSQRRGLSLAVAYLDLDGFKPVNDTHGHNVGDKLLNVLSDRMKDALRDGDTLARIGGDEFVAVLTDLHTRKDGEVVLDRMLQAVAEPVTVDGLVLRVSASIGVTLYPQDAAEAEVLMRHADQAMYLAKQAGKNRCHFFDVSYDAELKSLHASRQAVREGFERGEFLLHYQPKVNLKTGVVVGLEALIRWQHPVRGLLVPDGFLPQIEDHVISVEVGEWVIDTVLSQLDAWRAAGLNLPVSVNVGARQLQQGDFVVRLAALLAAHPEVDPQLLELEIVETNALEDMEQVCELMHACLAMGVRFSLDDFGTGYSSLTYLRRLPAGLLKIDQSFVRDMLDDADDMAIVEGVVGLAAAFQRDVLAEGVETVAHGTKLLELGCVLAQGFGIARPMPSDAVPAWVTSWRPDSAWNPGKPDAGAGDGGGDAG</sequence>
<dbReference type="InterPro" id="IPR029787">
    <property type="entry name" value="Nucleotide_cyclase"/>
</dbReference>
<dbReference type="PROSITE" id="PS50883">
    <property type="entry name" value="EAL"/>
    <property type="match status" value="1"/>
</dbReference>
<evidence type="ECO:0000256" key="5">
    <source>
        <dbReference type="ARBA" id="ARBA00023136"/>
    </source>
</evidence>
<proteinExistence type="predicted"/>
<evidence type="ECO:0000259" key="9">
    <source>
        <dbReference type="PROSITE" id="PS50113"/>
    </source>
</evidence>
<dbReference type="RefSeq" id="WP_108950384.1">
    <property type="nucleotide sequence ID" value="NZ_CP022187.1"/>
</dbReference>
<dbReference type="Pfam" id="PF13426">
    <property type="entry name" value="PAS_9"/>
    <property type="match status" value="2"/>
</dbReference>
<dbReference type="PANTHER" id="PTHR44757:SF2">
    <property type="entry name" value="BIOFILM ARCHITECTURE MAINTENANCE PROTEIN MBAA"/>
    <property type="match status" value="1"/>
</dbReference>
<dbReference type="InterPro" id="IPR035965">
    <property type="entry name" value="PAS-like_dom_sf"/>
</dbReference>
<dbReference type="NCBIfam" id="TIGR00254">
    <property type="entry name" value="GGDEF"/>
    <property type="match status" value="1"/>
</dbReference>
<evidence type="ECO:0000256" key="1">
    <source>
        <dbReference type="ARBA" id="ARBA00004651"/>
    </source>
</evidence>
<keyword evidence="3 7" id="KW-0812">Transmembrane</keyword>
<feature type="transmembrane region" description="Helical" evidence="7">
    <location>
        <begin position="288"/>
        <end position="307"/>
    </location>
</feature>
<feature type="transmembrane region" description="Helical" evidence="7">
    <location>
        <begin position="12"/>
        <end position="32"/>
    </location>
</feature>
<dbReference type="SMART" id="SM00091">
    <property type="entry name" value="PAS"/>
    <property type="match status" value="2"/>
</dbReference>
<dbReference type="InterPro" id="IPR000160">
    <property type="entry name" value="GGDEF_dom"/>
</dbReference>
<evidence type="ECO:0000256" key="4">
    <source>
        <dbReference type="ARBA" id="ARBA00022989"/>
    </source>
</evidence>
<keyword evidence="4 7" id="KW-1133">Transmembrane helix</keyword>
<feature type="domain" description="PAC" evidence="9">
    <location>
        <begin position="559"/>
        <end position="611"/>
    </location>
</feature>
<keyword evidence="5 7" id="KW-0472">Membrane</keyword>
<evidence type="ECO:0000259" key="10">
    <source>
        <dbReference type="PROSITE" id="PS50883"/>
    </source>
</evidence>
<feature type="domain" description="EAL" evidence="10">
    <location>
        <begin position="785"/>
        <end position="1039"/>
    </location>
</feature>
<dbReference type="PROSITE" id="PS50887">
    <property type="entry name" value="GGDEF"/>
    <property type="match status" value="1"/>
</dbReference>
<dbReference type="Gene3D" id="3.20.20.450">
    <property type="entry name" value="EAL domain"/>
    <property type="match status" value="1"/>
</dbReference>
<dbReference type="EMBL" id="CP022187">
    <property type="protein sequence ID" value="AWI76685.1"/>
    <property type="molecule type" value="Genomic_DNA"/>
</dbReference>
<dbReference type="InterPro" id="IPR001633">
    <property type="entry name" value="EAL_dom"/>
</dbReference>
<dbReference type="SMART" id="SM00267">
    <property type="entry name" value="GGDEF"/>
    <property type="match status" value="1"/>
</dbReference>
<dbReference type="SUPFAM" id="SSF55785">
    <property type="entry name" value="PYP-like sensor domain (PAS domain)"/>
    <property type="match status" value="2"/>
</dbReference>
<dbReference type="SUPFAM" id="SSF55073">
    <property type="entry name" value="Nucleotide cyclase"/>
    <property type="match status" value="1"/>
</dbReference>